<reference evidence="2" key="1">
    <citation type="journal article" date="2021" name="Proc. Natl. Acad. Sci. U.S.A.">
        <title>A Catalog of Tens of Thousands of Viruses from Human Metagenomes Reveals Hidden Associations with Chronic Diseases.</title>
        <authorList>
            <person name="Tisza M.J."/>
            <person name="Buck C.B."/>
        </authorList>
    </citation>
    <scope>NUCLEOTIDE SEQUENCE</scope>
    <source>
        <strain evidence="2">CtGuJ10</strain>
    </source>
</reference>
<dbReference type="GO" id="GO:0003677">
    <property type="term" value="F:DNA binding"/>
    <property type="evidence" value="ECO:0007669"/>
    <property type="project" value="InterPro"/>
</dbReference>
<proteinExistence type="predicted"/>
<accession>A0A8S5PUA0</accession>
<dbReference type="PROSITE" id="PS50943">
    <property type="entry name" value="HTH_CROC1"/>
    <property type="match status" value="1"/>
</dbReference>
<name>A0A8S5PUA0_9CAUD</name>
<evidence type="ECO:0000259" key="1">
    <source>
        <dbReference type="PROSITE" id="PS50943"/>
    </source>
</evidence>
<dbReference type="Gene3D" id="1.10.260.40">
    <property type="entry name" value="lambda repressor-like DNA-binding domains"/>
    <property type="match status" value="1"/>
</dbReference>
<evidence type="ECO:0000313" key="2">
    <source>
        <dbReference type="EMBL" id="DAE10091.1"/>
    </source>
</evidence>
<dbReference type="Pfam" id="PF01381">
    <property type="entry name" value="HTH_3"/>
    <property type="match status" value="1"/>
</dbReference>
<sequence length="137" mass="15398">MRLFVNKKALIGLTKGMKKTMIAKKCGVSYQVIQNIINGATVTITKDLAIKMSKVFDCDYHLFTNGIAIDYCSPKERQPMTSIPCNVEMIMRVKKVKGNNPELIADTIMRHKGIRDQTTFTSKSQILENIKVLGVCE</sequence>
<dbReference type="SMART" id="SM00530">
    <property type="entry name" value="HTH_XRE"/>
    <property type="match status" value="1"/>
</dbReference>
<dbReference type="SUPFAM" id="SSF47413">
    <property type="entry name" value="lambda repressor-like DNA-binding domains"/>
    <property type="match status" value="1"/>
</dbReference>
<dbReference type="InterPro" id="IPR001387">
    <property type="entry name" value="Cro/C1-type_HTH"/>
</dbReference>
<dbReference type="InterPro" id="IPR010982">
    <property type="entry name" value="Lambda_DNA-bd_dom_sf"/>
</dbReference>
<feature type="domain" description="HTH cro/C1-type" evidence="1">
    <location>
        <begin position="15"/>
        <end position="63"/>
    </location>
</feature>
<dbReference type="CDD" id="cd00093">
    <property type="entry name" value="HTH_XRE"/>
    <property type="match status" value="1"/>
</dbReference>
<organism evidence="2">
    <name type="scientific">Siphoviridae sp. ctGuJ10</name>
    <dbReference type="NCBI Taxonomy" id="2825418"/>
    <lineage>
        <taxon>Viruses</taxon>
        <taxon>Duplodnaviria</taxon>
        <taxon>Heunggongvirae</taxon>
        <taxon>Uroviricota</taxon>
        <taxon>Caudoviricetes</taxon>
    </lineage>
</organism>
<protein>
    <submittedName>
        <fullName evidence="2">Helix-turn-helix XRE-family like protein</fullName>
    </submittedName>
</protein>
<dbReference type="EMBL" id="BK015503">
    <property type="protein sequence ID" value="DAE10091.1"/>
    <property type="molecule type" value="Genomic_DNA"/>
</dbReference>